<organism evidence="1">
    <name type="scientific">marine metagenome</name>
    <dbReference type="NCBI Taxonomy" id="408172"/>
    <lineage>
        <taxon>unclassified sequences</taxon>
        <taxon>metagenomes</taxon>
        <taxon>ecological metagenomes</taxon>
    </lineage>
</organism>
<gene>
    <name evidence="1" type="ORF">METZ01_LOCUS311227</name>
</gene>
<protein>
    <recommendedName>
        <fullName evidence="2">Outer membrane lipoprotein carrier protein LolA</fullName>
    </recommendedName>
</protein>
<sequence>MIRFIIFSGWFTSFGISQVDVFDSFLRFLHQDGGVQMNIRYHQEQFGESYKLAGAFYFLEDDYYIFDSHDQRIVVNGDSITTINKQAKQIIYDLSIPGNITIFDILTGDMEGIEREPAILDKSGYKIMFTVPDWELSGLMRLKHGLGHPTAIELNAGEGQDIRIRILSVEPLSERGVPDLDMTNFDVIDLRE</sequence>
<name>A0A382NB07_9ZZZZ</name>
<accession>A0A382NB07</accession>
<reference evidence="1" key="1">
    <citation type="submission" date="2018-05" db="EMBL/GenBank/DDBJ databases">
        <authorList>
            <person name="Lanie J.A."/>
            <person name="Ng W.-L."/>
            <person name="Kazmierczak K.M."/>
            <person name="Andrzejewski T.M."/>
            <person name="Davidsen T.M."/>
            <person name="Wayne K.J."/>
            <person name="Tettelin H."/>
            <person name="Glass J.I."/>
            <person name="Rusch D."/>
            <person name="Podicherti R."/>
            <person name="Tsui H.-C.T."/>
            <person name="Winkler M.E."/>
        </authorList>
    </citation>
    <scope>NUCLEOTIDE SEQUENCE</scope>
</reference>
<evidence type="ECO:0000313" key="1">
    <source>
        <dbReference type="EMBL" id="SVC58373.1"/>
    </source>
</evidence>
<dbReference type="AlphaFoldDB" id="A0A382NB07"/>
<evidence type="ECO:0008006" key="2">
    <source>
        <dbReference type="Google" id="ProtNLM"/>
    </source>
</evidence>
<dbReference type="EMBL" id="UINC01099250">
    <property type="protein sequence ID" value="SVC58373.1"/>
    <property type="molecule type" value="Genomic_DNA"/>
</dbReference>
<proteinExistence type="predicted"/>